<evidence type="ECO:0000313" key="4">
    <source>
        <dbReference type="Proteomes" id="UP000445696"/>
    </source>
</evidence>
<dbReference type="PANTHER" id="PTHR36844:SF1">
    <property type="entry name" value="PROTEASE PRSW"/>
    <property type="match status" value="1"/>
</dbReference>
<accession>A0A845MC04</accession>
<dbReference type="GO" id="GO:0006508">
    <property type="term" value="P:proteolysis"/>
    <property type="evidence" value="ECO:0007669"/>
    <property type="project" value="UniProtKB-KW"/>
</dbReference>
<keyword evidence="3" id="KW-0645">Protease</keyword>
<dbReference type="RefSeq" id="WP_161337331.1">
    <property type="nucleotide sequence ID" value="NZ_JBHSDG010000002.1"/>
</dbReference>
<dbReference type="Proteomes" id="UP000445696">
    <property type="component" value="Unassembled WGS sequence"/>
</dbReference>
<keyword evidence="2" id="KW-0812">Transmembrane</keyword>
<feature type="transmembrane region" description="Helical" evidence="2">
    <location>
        <begin position="70"/>
        <end position="95"/>
    </location>
</feature>
<evidence type="ECO:0000256" key="2">
    <source>
        <dbReference type="SAM" id="Phobius"/>
    </source>
</evidence>
<dbReference type="AlphaFoldDB" id="A0A845MC04"/>
<evidence type="ECO:0000313" key="3">
    <source>
        <dbReference type="EMBL" id="MZR20910.1"/>
    </source>
</evidence>
<comment type="caution">
    <text evidence="3">The sequence shown here is derived from an EMBL/GenBank/DDBJ whole genome shotgun (WGS) entry which is preliminary data.</text>
</comment>
<dbReference type="InterPro" id="IPR026898">
    <property type="entry name" value="PrsW"/>
</dbReference>
<gene>
    <name evidence="3" type="ORF">GQF03_01030</name>
</gene>
<dbReference type="GO" id="GO:0008237">
    <property type="term" value="F:metallopeptidase activity"/>
    <property type="evidence" value="ECO:0007669"/>
    <property type="project" value="UniProtKB-KW"/>
</dbReference>
<sequence length="484" mass="51786">MAKKKKPVMPTVPRDHDDASLSELVPFRSKNIKIFKSPLFLLTILLAIGVPFLFAAMGSALGNPDDQQRFGALVTINLIICFFVVMLFQLMIFFYSRTSRPIWTYMYPFAAVCVIMMTPLIMPYFFVFRTILPGNIGMGANSNFIMTFIGMFFGAGLMEELLKATPILFGAWWTLKAESKPDLKENFFWKIIHVRGPLDGALMGIFAGGAFTFIETGTQYVPNMVQDITKETGDLSLGMAGGLLLLMPRVLGSLVGHMAYAGIAGYFIGLAVIRPKQMWKLLGIGWLAASIIHALWNSVSVISPMLNYVIAGISAVGLVAAILKARHIDAKEAGRAAESFGSIVVENDHKPKAKPATTASPPPAQATAAPAPAPAPAAAPTVAKAEILMLDIEGLQIPLRANSAFDLGSEPALNGRGAGVTAAVVPHPTRKNVIGLRNSGASAWSATLRDGSTQMIEINQNIRLAPGVTIDFGGNLIGTVVGLG</sequence>
<name>A0A845MC04_9PROT</name>
<feature type="compositionally biased region" description="Low complexity" evidence="1">
    <location>
        <begin position="354"/>
        <end position="370"/>
    </location>
</feature>
<feature type="region of interest" description="Disordered" evidence="1">
    <location>
        <begin position="351"/>
        <end position="375"/>
    </location>
</feature>
<keyword evidence="2" id="KW-0472">Membrane</keyword>
<keyword evidence="3" id="KW-0378">Hydrolase</keyword>
<feature type="transmembrane region" description="Helical" evidence="2">
    <location>
        <begin position="107"/>
        <end position="128"/>
    </location>
</feature>
<feature type="transmembrane region" description="Helical" evidence="2">
    <location>
        <begin position="254"/>
        <end position="273"/>
    </location>
</feature>
<keyword evidence="2" id="KW-1133">Transmembrane helix</keyword>
<dbReference type="Pfam" id="PF13367">
    <property type="entry name" value="PrsW-protease"/>
    <property type="match status" value="1"/>
</dbReference>
<keyword evidence="4" id="KW-1185">Reference proteome</keyword>
<keyword evidence="3" id="KW-0482">Metalloprotease</keyword>
<dbReference type="PANTHER" id="PTHR36844">
    <property type="entry name" value="PROTEASE PRSW"/>
    <property type="match status" value="1"/>
</dbReference>
<dbReference type="EMBL" id="WTVA01000001">
    <property type="protein sequence ID" value="MZR20910.1"/>
    <property type="molecule type" value="Genomic_DNA"/>
</dbReference>
<protein>
    <submittedName>
        <fullName evidence="3">PrsW family intramembrane metalloprotease</fullName>
    </submittedName>
</protein>
<feature type="transmembrane region" description="Helical" evidence="2">
    <location>
        <begin position="39"/>
        <end position="58"/>
    </location>
</feature>
<feature type="transmembrane region" description="Helical" evidence="2">
    <location>
        <begin position="196"/>
        <end position="214"/>
    </location>
</feature>
<reference evidence="3 4" key="1">
    <citation type="journal article" date="2014" name="Int. J. Syst. Evol. Microbiol.">
        <title>Sneathiella chungangensis sp. nov., isolated from a marine sand, and emended description of the genus Sneathiella.</title>
        <authorList>
            <person name="Siamphan C."/>
            <person name="Kim H."/>
            <person name="Lee J.S."/>
            <person name="Kim W."/>
        </authorList>
    </citation>
    <scope>NUCLEOTIDE SEQUENCE [LARGE SCALE GENOMIC DNA]</scope>
    <source>
        <strain evidence="3 4">KCTC 32476</strain>
    </source>
</reference>
<proteinExistence type="predicted"/>
<feature type="transmembrane region" description="Helical" evidence="2">
    <location>
        <begin position="305"/>
        <end position="323"/>
    </location>
</feature>
<dbReference type="OrthoDB" id="9816434at2"/>
<organism evidence="3 4">
    <name type="scientific">Sneathiella chungangensis</name>
    <dbReference type="NCBI Taxonomy" id="1418234"/>
    <lineage>
        <taxon>Bacteria</taxon>
        <taxon>Pseudomonadati</taxon>
        <taxon>Pseudomonadota</taxon>
        <taxon>Alphaproteobacteria</taxon>
        <taxon>Sneathiellales</taxon>
        <taxon>Sneathiellaceae</taxon>
        <taxon>Sneathiella</taxon>
    </lineage>
</organism>
<evidence type="ECO:0000256" key="1">
    <source>
        <dbReference type="SAM" id="MobiDB-lite"/>
    </source>
</evidence>
<feature type="transmembrane region" description="Helical" evidence="2">
    <location>
        <begin position="280"/>
        <end position="299"/>
    </location>
</feature>